<dbReference type="PANTHER" id="PTHR13136:SF11">
    <property type="entry name" value="TESTIS-EXPRESSED PROTEIN 30"/>
    <property type="match status" value="1"/>
</dbReference>
<evidence type="ECO:0000313" key="3">
    <source>
        <dbReference type="Proteomes" id="UP000199649"/>
    </source>
</evidence>
<dbReference type="Proteomes" id="UP000199649">
    <property type="component" value="Chromosome I"/>
</dbReference>
<accession>A0A1H1RND6</accession>
<dbReference type="EMBL" id="LT629734">
    <property type="protein sequence ID" value="SDS37056.1"/>
    <property type="molecule type" value="Genomic_DNA"/>
</dbReference>
<dbReference type="AlphaFoldDB" id="A0A1H1RND6"/>
<dbReference type="SUPFAM" id="SSF53474">
    <property type="entry name" value="alpha/beta-Hydrolases"/>
    <property type="match status" value="1"/>
</dbReference>
<dbReference type="OrthoDB" id="652634at2"/>
<dbReference type="InterPro" id="IPR029058">
    <property type="entry name" value="AB_hydrolase_fold"/>
</dbReference>
<evidence type="ECO:0000259" key="1">
    <source>
        <dbReference type="Pfam" id="PF20408"/>
    </source>
</evidence>
<dbReference type="Gene3D" id="3.40.50.1820">
    <property type="entry name" value="alpha/beta hydrolase"/>
    <property type="match status" value="1"/>
</dbReference>
<organism evidence="2 3">
    <name type="scientific">Agrococcus carbonis</name>
    <dbReference type="NCBI Taxonomy" id="684552"/>
    <lineage>
        <taxon>Bacteria</taxon>
        <taxon>Bacillati</taxon>
        <taxon>Actinomycetota</taxon>
        <taxon>Actinomycetes</taxon>
        <taxon>Micrococcales</taxon>
        <taxon>Microbacteriaceae</taxon>
        <taxon>Agrococcus</taxon>
    </lineage>
</organism>
<dbReference type="Pfam" id="PF20408">
    <property type="entry name" value="Abhydrolase_11"/>
    <property type="match status" value="1"/>
</dbReference>
<reference evidence="3" key="1">
    <citation type="submission" date="2016-10" db="EMBL/GenBank/DDBJ databases">
        <authorList>
            <person name="Varghese N."/>
            <person name="Submissions S."/>
        </authorList>
    </citation>
    <scope>NUCLEOTIDE SEQUENCE [LARGE SCALE GENOMIC DNA]</scope>
    <source>
        <strain evidence="3">DSM 22965</strain>
    </source>
</reference>
<dbReference type="RefSeq" id="WP_092667018.1">
    <property type="nucleotide sequence ID" value="NZ_LT629734.1"/>
</dbReference>
<keyword evidence="3" id="KW-1185">Reference proteome</keyword>
<proteinExistence type="predicted"/>
<dbReference type="PANTHER" id="PTHR13136">
    <property type="entry name" value="TESTIS DEVELOPMENT PROTEIN PRTD"/>
    <property type="match status" value="1"/>
</dbReference>
<gene>
    <name evidence="2" type="ORF">SAMN04489719_2166</name>
</gene>
<name>A0A1H1RND6_9MICO</name>
<protein>
    <recommendedName>
        <fullName evidence="1">KANL3/Tex30 alpha/beta hydrolase-like domain-containing protein</fullName>
    </recommendedName>
</protein>
<evidence type="ECO:0000313" key="2">
    <source>
        <dbReference type="EMBL" id="SDS37056.1"/>
    </source>
</evidence>
<dbReference type="InterPro" id="IPR046879">
    <property type="entry name" value="KANL3/Tex30_Abhydrolase"/>
</dbReference>
<feature type="domain" description="KANL3/Tex30 alpha/beta hydrolase-like" evidence="1">
    <location>
        <begin position="37"/>
        <end position="201"/>
    </location>
</feature>
<dbReference type="InterPro" id="IPR026555">
    <property type="entry name" value="NSL3/Tex30"/>
</dbReference>
<sequence length="225" mass="23624">MPTARQTVTVPLEGAAFATSPVDRLEAIIDLPDDPWASLVLLHGAGGRATQPWMEGAAAGLADAGVAVLRASFPNAEAGRGQPEPAKRAVASWHAIMAVAREALPHEPWAGGKSFGGRMAAHAVAAGMPATGLIYLGYPLHPPGRPERLRTEHLAAIALPQRFLQGTNDPFQSGALLDDLVATLPEARIDWVDGGDHSFLVAGGDRDQPRVARALAPRITALLRD</sequence>